<dbReference type="EMBL" id="JAWXXT010000002">
    <property type="protein sequence ID" value="MDX5979626.1"/>
    <property type="molecule type" value="Genomic_DNA"/>
</dbReference>
<sequence>MPRNAQWRALQLYGRSFYQVRKESGFSEWGFLANLPRNISSDSLHDAVIETPFQWQVLAIAYFSGSNGSLMRGWCEVTSQQAFKARGHALVAVMGEALQAAKNQGDQQDLYESALIIRPFTRQRVKIEPILQRYQDTLSLTDEEVRAYSYAW</sequence>
<dbReference type="AlphaFoldDB" id="A0AAJ2RXM0"/>
<organism evidence="1 2">
    <name type="scientific">Vreelandella alkaliphila</name>
    <dbReference type="NCBI Taxonomy" id="272774"/>
    <lineage>
        <taxon>Bacteria</taxon>
        <taxon>Pseudomonadati</taxon>
        <taxon>Pseudomonadota</taxon>
        <taxon>Gammaproteobacteria</taxon>
        <taxon>Oceanospirillales</taxon>
        <taxon>Halomonadaceae</taxon>
        <taxon>Vreelandella</taxon>
    </lineage>
</organism>
<accession>A0AAJ2RXM0</accession>
<protein>
    <submittedName>
        <fullName evidence="1">Uncharacterized protein</fullName>
    </submittedName>
</protein>
<evidence type="ECO:0000313" key="2">
    <source>
        <dbReference type="Proteomes" id="UP001276761"/>
    </source>
</evidence>
<gene>
    <name evidence="1" type="ORF">SIL78_18925</name>
</gene>
<dbReference type="RefSeq" id="WP_198350028.1">
    <property type="nucleotide sequence ID" value="NZ_JABASV010000012.1"/>
</dbReference>
<name>A0AAJ2RXM0_9GAMM</name>
<reference evidence="1" key="1">
    <citation type="submission" date="2023-11" db="EMBL/GenBank/DDBJ databases">
        <title>MicrobeMod: A computational toolkit for identifying prokaryotic methylation and restriction-modification with nanopore sequencing.</title>
        <authorList>
            <person name="Crits-Christoph A."/>
            <person name="Kang S.C."/>
            <person name="Lee H."/>
            <person name="Ostrov N."/>
        </authorList>
    </citation>
    <scope>NUCLEOTIDE SEQUENCE</scope>
    <source>
        <strain evidence="1">ATCC BAA-953</strain>
    </source>
</reference>
<evidence type="ECO:0000313" key="1">
    <source>
        <dbReference type="EMBL" id="MDX5979626.1"/>
    </source>
</evidence>
<dbReference type="Proteomes" id="UP001276761">
    <property type="component" value="Unassembled WGS sequence"/>
</dbReference>
<proteinExistence type="predicted"/>
<dbReference type="GeneID" id="303167614"/>
<comment type="caution">
    <text evidence="1">The sequence shown here is derived from an EMBL/GenBank/DDBJ whole genome shotgun (WGS) entry which is preliminary data.</text>
</comment>